<accession>A0A5C8CCF7</accession>
<dbReference type="NCBIfam" id="TIGR00447">
    <property type="entry name" value="pth"/>
    <property type="match status" value="1"/>
</dbReference>
<dbReference type="EC" id="3.1.1.29" evidence="1 7"/>
<evidence type="ECO:0000256" key="2">
    <source>
        <dbReference type="ARBA" id="ARBA00022555"/>
    </source>
</evidence>
<evidence type="ECO:0000256" key="4">
    <source>
        <dbReference type="ARBA" id="ARBA00022884"/>
    </source>
</evidence>
<keyword evidence="2" id="KW-0820">tRNA-binding</keyword>
<organism evidence="9 10">
    <name type="scientific">Brachyspira aalborgi</name>
    <dbReference type="NCBI Taxonomy" id="29522"/>
    <lineage>
        <taxon>Bacteria</taxon>
        <taxon>Pseudomonadati</taxon>
        <taxon>Spirochaetota</taxon>
        <taxon>Spirochaetia</taxon>
        <taxon>Brachyspirales</taxon>
        <taxon>Brachyspiraceae</taxon>
        <taxon>Brachyspira</taxon>
    </lineage>
</organism>
<evidence type="ECO:0000256" key="7">
    <source>
        <dbReference type="RuleBase" id="RU000673"/>
    </source>
</evidence>
<evidence type="ECO:0000256" key="3">
    <source>
        <dbReference type="ARBA" id="ARBA00022801"/>
    </source>
</evidence>
<protein>
    <recommendedName>
        <fullName evidence="6 7">Peptidyl-tRNA hydrolase</fullName>
        <ecNumber evidence="1 7">3.1.1.29</ecNumber>
    </recommendedName>
</protein>
<dbReference type="Gene3D" id="3.40.50.1470">
    <property type="entry name" value="Peptidyl-tRNA hydrolase"/>
    <property type="match status" value="1"/>
</dbReference>
<dbReference type="CDD" id="cd00462">
    <property type="entry name" value="PTH"/>
    <property type="match status" value="1"/>
</dbReference>
<proteinExistence type="inferred from homology"/>
<dbReference type="SUPFAM" id="SSF53178">
    <property type="entry name" value="Peptidyl-tRNA hydrolase-like"/>
    <property type="match status" value="1"/>
</dbReference>
<evidence type="ECO:0000256" key="8">
    <source>
        <dbReference type="RuleBase" id="RU004320"/>
    </source>
</evidence>
<evidence type="ECO:0000256" key="6">
    <source>
        <dbReference type="ARBA" id="ARBA00050038"/>
    </source>
</evidence>
<dbReference type="RefSeq" id="WP_147758990.1">
    <property type="nucleotide sequence ID" value="NZ_SAXT01000006.1"/>
</dbReference>
<keyword evidence="4" id="KW-0694">RNA-binding</keyword>
<dbReference type="PROSITE" id="PS01196">
    <property type="entry name" value="PEPT_TRNA_HYDROL_2"/>
    <property type="match status" value="1"/>
</dbReference>
<dbReference type="PROSITE" id="PS01195">
    <property type="entry name" value="PEPT_TRNA_HYDROL_1"/>
    <property type="match status" value="1"/>
</dbReference>
<dbReference type="InterPro" id="IPR018171">
    <property type="entry name" value="Pept_tRNA_hydro_CS"/>
</dbReference>
<comment type="similarity">
    <text evidence="5 8">Belongs to the PTH family.</text>
</comment>
<dbReference type="PANTHER" id="PTHR17224">
    <property type="entry name" value="PEPTIDYL-TRNA HYDROLASE"/>
    <property type="match status" value="1"/>
</dbReference>
<evidence type="ECO:0000256" key="5">
    <source>
        <dbReference type="ARBA" id="ARBA00038063"/>
    </source>
</evidence>
<dbReference type="PANTHER" id="PTHR17224:SF1">
    <property type="entry name" value="PEPTIDYL-TRNA HYDROLASE"/>
    <property type="match status" value="1"/>
</dbReference>
<gene>
    <name evidence="9" type="ORF">EPJ80_10810</name>
</gene>
<reference evidence="9 10" key="1">
    <citation type="journal article" date="1992" name="Lakartidningen">
        <title>[Penicillin V and not amoxicillin is the first choice preparation in acute otitis].</title>
        <authorList>
            <person name="Kamme C."/>
            <person name="Lundgren K."/>
            <person name="Prellner K."/>
        </authorList>
    </citation>
    <scope>NUCLEOTIDE SEQUENCE [LARGE SCALE GENOMIC DNA]</scope>
    <source>
        <strain evidence="9 10">W1</strain>
    </source>
</reference>
<dbReference type="Proteomes" id="UP000325116">
    <property type="component" value="Unassembled WGS sequence"/>
</dbReference>
<sequence length="200" mass="22666">MMKLVMGLGNPGEEYKNNRHNVGYMMLDRMAKKLNVDLEIRKKKTVFGRGKHGKMEYLLLKPLTFMNLSGEAALYMASFMKIAVDYIIVIYDDMNIPVGKFKVIPAMEENDIYNSKEAREGPLKHNGIKSIEDSLKSDNFTRIGVGIGKPDKNEEPADFLLAPFTKEERKNIKSISEEIVDAACIALFESPKAAKNKYHD</sequence>
<dbReference type="InterPro" id="IPR001328">
    <property type="entry name" value="Pept_tRNA_hydro"/>
</dbReference>
<dbReference type="Pfam" id="PF01195">
    <property type="entry name" value="Pept_tRNA_hydro"/>
    <property type="match status" value="1"/>
</dbReference>
<comment type="caution">
    <text evidence="9">The sequence shown here is derived from an EMBL/GenBank/DDBJ whole genome shotgun (WGS) entry which is preliminary data.</text>
</comment>
<dbReference type="GO" id="GO:0000049">
    <property type="term" value="F:tRNA binding"/>
    <property type="evidence" value="ECO:0007669"/>
    <property type="project" value="UniProtKB-KW"/>
</dbReference>
<keyword evidence="3 7" id="KW-0378">Hydrolase</keyword>
<dbReference type="GO" id="GO:0004045">
    <property type="term" value="F:peptidyl-tRNA hydrolase activity"/>
    <property type="evidence" value="ECO:0007669"/>
    <property type="project" value="UniProtKB-EC"/>
</dbReference>
<name>A0A5C8CCF7_9SPIR</name>
<dbReference type="InterPro" id="IPR036416">
    <property type="entry name" value="Pept_tRNA_hydro_sf"/>
</dbReference>
<comment type="catalytic activity">
    <reaction evidence="7">
        <text>an N-acyl-L-alpha-aminoacyl-tRNA + H2O = an N-acyl-L-amino acid + a tRNA + H(+)</text>
        <dbReference type="Rhea" id="RHEA:54448"/>
        <dbReference type="Rhea" id="RHEA-COMP:10123"/>
        <dbReference type="Rhea" id="RHEA-COMP:13883"/>
        <dbReference type="ChEBI" id="CHEBI:15377"/>
        <dbReference type="ChEBI" id="CHEBI:15378"/>
        <dbReference type="ChEBI" id="CHEBI:59874"/>
        <dbReference type="ChEBI" id="CHEBI:78442"/>
        <dbReference type="ChEBI" id="CHEBI:138191"/>
        <dbReference type="EC" id="3.1.1.29"/>
    </reaction>
</comment>
<dbReference type="EMBL" id="SAXT01000006">
    <property type="protein sequence ID" value="TXJ11110.1"/>
    <property type="molecule type" value="Genomic_DNA"/>
</dbReference>
<evidence type="ECO:0000313" key="9">
    <source>
        <dbReference type="EMBL" id="TXJ11110.1"/>
    </source>
</evidence>
<dbReference type="AlphaFoldDB" id="A0A5C8CCF7"/>
<evidence type="ECO:0000313" key="10">
    <source>
        <dbReference type="Proteomes" id="UP000325116"/>
    </source>
</evidence>
<evidence type="ECO:0000256" key="1">
    <source>
        <dbReference type="ARBA" id="ARBA00013260"/>
    </source>
</evidence>